<dbReference type="Proteomes" id="UP000243579">
    <property type="component" value="Unassembled WGS sequence"/>
</dbReference>
<feature type="region of interest" description="Disordered" evidence="1">
    <location>
        <begin position="261"/>
        <end position="283"/>
    </location>
</feature>
<dbReference type="PANTHER" id="PTHR33099">
    <property type="entry name" value="FE2OG DIOXYGENASE DOMAIN-CONTAINING PROTEIN"/>
    <property type="match status" value="1"/>
</dbReference>
<reference evidence="2 3" key="1">
    <citation type="journal article" date="2014" name="Genome Biol. Evol.">
        <title>The secreted proteins of Achlya hypogyna and Thraustotheca clavata identify the ancestral oomycete secretome and reveal gene acquisitions by horizontal gene transfer.</title>
        <authorList>
            <person name="Misner I."/>
            <person name="Blouin N."/>
            <person name="Leonard G."/>
            <person name="Richards T.A."/>
            <person name="Lane C.E."/>
        </authorList>
    </citation>
    <scope>NUCLEOTIDE SEQUENCE [LARGE SCALE GENOMIC DNA]</scope>
    <source>
        <strain evidence="2 3">ATCC 48635</strain>
    </source>
</reference>
<dbReference type="EMBL" id="JNBR01000088">
    <property type="protein sequence ID" value="OQR98277.1"/>
    <property type="molecule type" value="Genomic_DNA"/>
</dbReference>
<name>A0A1V9ZJX3_ACHHY</name>
<feature type="compositionally biased region" description="Acidic residues" evidence="1">
    <location>
        <begin position="386"/>
        <end position="403"/>
    </location>
</feature>
<gene>
    <name evidence="2" type="ORF">ACHHYP_08941</name>
</gene>
<organism evidence="2 3">
    <name type="scientific">Achlya hypogyna</name>
    <name type="common">Oomycete</name>
    <name type="synonym">Protoachlya hypogyna</name>
    <dbReference type="NCBI Taxonomy" id="1202772"/>
    <lineage>
        <taxon>Eukaryota</taxon>
        <taxon>Sar</taxon>
        <taxon>Stramenopiles</taxon>
        <taxon>Oomycota</taxon>
        <taxon>Saprolegniomycetes</taxon>
        <taxon>Saprolegniales</taxon>
        <taxon>Achlyaceae</taxon>
        <taxon>Achlya</taxon>
    </lineage>
</organism>
<dbReference type="PANTHER" id="PTHR33099:SF7">
    <property type="entry name" value="MYND-TYPE DOMAIN-CONTAINING PROTEIN"/>
    <property type="match status" value="1"/>
</dbReference>
<protein>
    <submittedName>
        <fullName evidence="2">Uncharacterized protein</fullName>
    </submittedName>
</protein>
<feature type="region of interest" description="Disordered" evidence="1">
    <location>
        <begin position="297"/>
        <end position="364"/>
    </location>
</feature>
<accession>A0A1V9ZJX3</accession>
<dbReference type="OrthoDB" id="77906at2759"/>
<proteinExistence type="predicted"/>
<evidence type="ECO:0000313" key="2">
    <source>
        <dbReference type="EMBL" id="OQR98277.1"/>
    </source>
</evidence>
<dbReference type="AlphaFoldDB" id="A0A1V9ZJX3"/>
<feature type="compositionally biased region" description="Acidic residues" evidence="1">
    <location>
        <begin position="333"/>
        <end position="356"/>
    </location>
</feature>
<sequence>MEDLVNKLVAAPAVQDRVESLVLSEIRVEGVNSFLSFPLQKWDLKKLFAVYTKEAACIPAAKISFESRLITTRDLSTIRKKITHVLQPEGAFQLKLSHLAIDTVGSRSCLLRDARPHGAFATLLLFLPSDNHGGDLCVTWDGQSTTCRSQYHSFMAFYNSCEVEVPPITNGSRSVVVYDVIYDNPSAHTRDVPPSLAPLLPLLRAAADVPRQPDSVLAFNLVQQYKALDFTALETPDAQFVAGLVAADCFDVALVHTAKPKAGVGRRDSDDDDEDGGGGRDVTANSRAEFLAMAAAHGVDGLEDDDSSGSNDESDERDESDGVSEGENGASDDGGDDGSEDDDADDTDDDGNESENDSANSANDMFVDHPFMILREEDDIFAGDFDSDFDEFSGDDDEADATEPDPFAGVTGYERVAPEQVSACAFHTSRAPPPVIQAVLLHKPLRAFVNNHPPYMRELSDRPLTYVVFWPRRHRVRLLGFRAAHAHLAALIAGESTELLGYVSVRALAVAVLDLFGTDVAALHDNRDLPDAVSLAPTLLALGDGEILASLVDALDFADFSAAGTQGTVHALVARVGWERLALPLERLLRDRTRHLDDVAHAAALVASLLPLAQPFALEFIKRLFHALLERVAALSEECCFEDVEPGLLQNLLRIERHLDAAPADGYFTARLPPGVARHIDAFVSPARVLALVRAQPITFHAINVLPATVLALRDEMPPALLQPLVEQAMAPTAAADEASGEGYGALLAVGLGIDSFDTTLRRVAALEPWLAIGALQALVTRAGPELSAGVNAAVLDLVLRMVERFLAAATGTSADDLANEMNTVVKAFDAVHGLGHPSRLADVVAGVVRRWHATPAAHHEAFALEYVLPWVTNALPDACDALRPIVALALPVLTARLATQKRPAQPQWALAPLPLPCACAKCAAIAAFVADPMRGSLTLPDADMCMHFHGVVERREPFELVELRYPLDGGIVLFKPAARRIREYDELADGVARIGDILGIDNAAVPPPAKRRRHGTHAM</sequence>
<evidence type="ECO:0000313" key="3">
    <source>
        <dbReference type="Proteomes" id="UP000243579"/>
    </source>
</evidence>
<feature type="region of interest" description="Disordered" evidence="1">
    <location>
        <begin position="386"/>
        <end position="408"/>
    </location>
</feature>
<keyword evidence="3" id="KW-1185">Reference proteome</keyword>
<evidence type="ECO:0000256" key="1">
    <source>
        <dbReference type="SAM" id="MobiDB-lite"/>
    </source>
</evidence>
<comment type="caution">
    <text evidence="2">The sequence shown here is derived from an EMBL/GenBank/DDBJ whole genome shotgun (WGS) entry which is preliminary data.</text>
</comment>
<feature type="compositionally biased region" description="Acidic residues" evidence="1">
    <location>
        <begin position="301"/>
        <end position="324"/>
    </location>
</feature>